<evidence type="ECO:0000256" key="3">
    <source>
        <dbReference type="ARBA" id="ARBA00022763"/>
    </source>
</evidence>
<sequence>MSRISGRDTKPEIAVRRILHAMGYRFRLHVRQIPGNPDIVLPRHRKVVFVHGCFWHGHAGCPRSKRPSTNVGFWNAKIDANMARDERAVRGLVGDGWRVLVIWECETRMQDQLIEKLSEFMRDKENN</sequence>
<evidence type="ECO:0000256" key="4">
    <source>
        <dbReference type="ARBA" id="ARBA00022801"/>
    </source>
</evidence>
<dbReference type="PIRSF" id="PIRSF018267">
    <property type="entry name" value="VSR_endonuc"/>
    <property type="match status" value="1"/>
</dbReference>
<dbReference type="Gene3D" id="3.40.960.10">
    <property type="entry name" value="VSR Endonuclease"/>
    <property type="match status" value="1"/>
</dbReference>
<reference evidence="7" key="1">
    <citation type="journal article" date="2022" name="Environ. Microbiol.">
        <title>Geoalkalibacter halelectricus SAP #1 sp. nov. possessing extracellular electron transfer and mineral#reducing capabilities from a haloalkaline environment.</title>
        <authorList>
            <person name="Yadav S."/>
            <person name="Singh R."/>
            <person name="Sundharam S.S."/>
            <person name="Chaudhary S."/>
            <person name="Krishnamurthi S."/>
            <person name="Patil S.A."/>
        </authorList>
    </citation>
    <scope>NUCLEOTIDE SEQUENCE</scope>
    <source>
        <strain evidence="7">SAP-1</strain>
    </source>
</reference>
<accession>A0ABY5ZJ78</accession>
<keyword evidence="2 7" id="KW-0255">Endonuclease</keyword>
<gene>
    <name evidence="7" type="ORF">L9S41_16080</name>
</gene>
<organism evidence="7 8">
    <name type="scientific">Geoalkalibacter halelectricus</name>
    <dbReference type="NCBI Taxonomy" id="2847045"/>
    <lineage>
        <taxon>Bacteria</taxon>
        <taxon>Pseudomonadati</taxon>
        <taxon>Thermodesulfobacteriota</taxon>
        <taxon>Desulfuromonadia</taxon>
        <taxon>Desulfuromonadales</taxon>
        <taxon>Geoalkalibacteraceae</taxon>
        <taxon>Geoalkalibacter</taxon>
    </lineage>
</organism>
<keyword evidence="8" id="KW-1185">Reference proteome</keyword>
<proteinExistence type="inferred from homology"/>
<dbReference type="SUPFAM" id="SSF52980">
    <property type="entry name" value="Restriction endonuclease-like"/>
    <property type="match status" value="1"/>
</dbReference>
<dbReference type="Pfam" id="PF03852">
    <property type="entry name" value="Vsr"/>
    <property type="match status" value="1"/>
</dbReference>
<evidence type="ECO:0000256" key="2">
    <source>
        <dbReference type="ARBA" id="ARBA00022759"/>
    </source>
</evidence>
<evidence type="ECO:0000313" key="7">
    <source>
        <dbReference type="EMBL" id="UWZ79183.1"/>
    </source>
</evidence>
<protein>
    <submittedName>
        <fullName evidence="7">Very short patch repair endonuclease</fullName>
    </submittedName>
</protein>
<keyword evidence="5" id="KW-0234">DNA repair</keyword>
<evidence type="ECO:0000256" key="5">
    <source>
        <dbReference type="ARBA" id="ARBA00023204"/>
    </source>
</evidence>
<dbReference type="InterPro" id="IPR011335">
    <property type="entry name" value="Restrct_endonuc-II-like"/>
</dbReference>
<dbReference type="Proteomes" id="UP001060414">
    <property type="component" value="Chromosome"/>
</dbReference>
<dbReference type="EMBL" id="CP092109">
    <property type="protein sequence ID" value="UWZ79183.1"/>
    <property type="molecule type" value="Genomic_DNA"/>
</dbReference>
<comment type="similarity">
    <text evidence="6">Belongs to the Vsr family.</text>
</comment>
<keyword evidence="3" id="KW-0227">DNA damage</keyword>
<name>A0ABY5ZJ78_9BACT</name>
<dbReference type="InterPro" id="IPR004603">
    <property type="entry name" value="DNA_mismatch_endonuc_vsr"/>
</dbReference>
<keyword evidence="4" id="KW-0378">Hydrolase</keyword>
<keyword evidence="1" id="KW-0540">Nuclease</keyword>
<dbReference type="CDD" id="cd00221">
    <property type="entry name" value="Vsr"/>
    <property type="match status" value="1"/>
</dbReference>
<evidence type="ECO:0000256" key="6">
    <source>
        <dbReference type="ARBA" id="ARBA00029466"/>
    </source>
</evidence>
<dbReference type="NCBIfam" id="TIGR00632">
    <property type="entry name" value="vsr"/>
    <property type="match status" value="1"/>
</dbReference>
<dbReference type="GO" id="GO:0004519">
    <property type="term" value="F:endonuclease activity"/>
    <property type="evidence" value="ECO:0007669"/>
    <property type="project" value="UniProtKB-KW"/>
</dbReference>
<evidence type="ECO:0000256" key="1">
    <source>
        <dbReference type="ARBA" id="ARBA00022722"/>
    </source>
</evidence>
<evidence type="ECO:0000313" key="8">
    <source>
        <dbReference type="Proteomes" id="UP001060414"/>
    </source>
</evidence>